<evidence type="ECO:0000313" key="7">
    <source>
        <dbReference type="Proteomes" id="UP000199534"/>
    </source>
</evidence>
<dbReference type="Pfam" id="PF00512">
    <property type="entry name" value="HisKA"/>
    <property type="match status" value="1"/>
</dbReference>
<keyword evidence="7" id="KW-1185">Reference proteome</keyword>
<dbReference type="OrthoDB" id="1933776at2"/>
<dbReference type="SUPFAM" id="SSF47384">
    <property type="entry name" value="Homodimeric domain of signal transducing histidine kinase"/>
    <property type="match status" value="1"/>
</dbReference>
<protein>
    <recommendedName>
        <fullName evidence="2">histidine kinase</fullName>
        <ecNumber evidence="2">2.7.13.3</ecNumber>
    </recommendedName>
</protein>
<dbReference type="STRING" id="400055.SAMN04490243_0367"/>
<dbReference type="Gene3D" id="1.10.287.130">
    <property type="match status" value="1"/>
</dbReference>
<gene>
    <name evidence="6" type="ORF">SAMN04490243_0367</name>
</gene>
<evidence type="ECO:0000313" key="6">
    <source>
        <dbReference type="EMBL" id="SFR31818.1"/>
    </source>
</evidence>
<dbReference type="AlphaFoldDB" id="A0A1I6FPJ6"/>
<dbReference type="Pfam" id="PF02518">
    <property type="entry name" value="HATPase_c"/>
    <property type="match status" value="1"/>
</dbReference>
<evidence type="ECO:0000259" key="5">
    <source>
        <dbReference type="PROSITE" id="PS50109"/>
    </source>
</evidence>
<dbReference type="Proteomes" id="UP000199534">
    <property type="component" value="Unassembled WGS sequence"/>
</dbReference>
<dbReference type="SMART" id="SM00387">
    <property type="entry name" value="HATPase_c"/>
    <property type="match status" value="1"/>
</dbReference>
<evidence type="ECO:0000256" key="4">
    <source>
        <dbReference type="SAM" id="Phobius"/>
    </source>
</evidence>
<feature type="transmembrane region" description="Helical" evidence="4">
    <location>
        <begin position="169"/>
        <end position="188"/>
    </location>
</feature>
<keyword evidence="4" id="KW-0812">Transmembrane</keyword>
<dbReference type="EMBL" id="FOYQ01000001">
    <property type="protein sequence ID" value="SFR31818.1"/>
    <property type="molecule type" value="Genomic_DNA"/>
</dbReference>
<dbReference type="InterPro" id="IPR003661">
    <property type="entry name" value="HisK_dim/P_dom"/>
</dbReference>
<dbReference type="PANTHER" id="PTHR43547">
    <property type="entry name" value="TWO-COMPONENT HISTIDINE KINASE"/>
    <property type="match status" value="1"/>
</dbReference>
<dbReference type="InterPro" id="IPR004358">
    <property type="entry name" value="Sig_transdc_His_kin-like_C"/>
</dbReference>
<dbReference type="GO" id="GO:0000155">
    <property type="term" value="F:phosphorelay sensor kinase activity"/>
    <property type="evidence" value="ECO:0007669"/>
    <property type="project" value="InterPro"/>
</dbReference>
<keyword evidence="4" id="KW-0472">Membrane</keyword>
<evidence type="ECO:0000256" key="3">
    <source>
        <dbReference type="ARBA" id="ARBA00022553"/>
    </source>
</evidence>
<dbReference type="CDD" id="cd00082">
    <property type="entry name" value="HisKA"/>
    <property type="match status" value="1"/>
</dbReference>
<keyword evidence="6" id="KW-0808">Transferase</keyword>
<dbReference type="InterPro" id="IPR036890">
    <property type="entry name" value="HATPase_C_sf"/>
</dbReference>
<dbReference type="InterPro" id="IPR005467">
    <property type="entry name" value="His_kinase_dom"/>
</dbReference>
<dbReference type="InterPro" id="IPR003594">
    <property type="entry name" value="HATPase_dom"/>
</dbReference>
<keyword evidence="4" id="KW-1133">Transmembrane helix</keyword>
<comment type="catalytic activity">
    <reaction evidence="1">
        <text>ATP + protein L-histidine = ADP + protein N-phospho-L-histidine.</text>
        <dbReference type="EC" id="2.7.13.3"/>
    </reaction>
</comment>
<name>A0A1I6FPJ6_9FLAO</name>
<keyword evidence="3" id="KW-0597">Phosphoprotein</keyword>
<proteinExistence type="predicted"/>
<dbReference type="PRINTS" id="PR00344">
    <property type="entry name" value="BCTRLSENSOR"/>
</dbReference>
<dbReference type="Gene3D" id="3.30.565.10">
    <property type="entry name" value="Histidine kinase-like ATPase, C-terminal domain"/>
    <property type="match status" value="1"/>
</dbReference>
<dbReference type="InterPro" id="IPR036097">
    <property type="entry name" value="HisK_dim/P_sf"/>
</dbReference>
<evidence type="ECO:0000256" key="1">
    <source>
        <dbReference type="ARBA" id="ARBA00000085"/>
    </source>
</evidence>
<dbReference type="RefSeq" id="WP_092980210.1">
    <property type="nucleotide sequence ID" value="NZ_FOYQ01000001.1"/>
</dbReference>
<dbReference type="PROSITE" id="PS50109">
    <property type="entry name" value="HIS_KIN"/>
    <property type="match status" value="1"/>
</dbReference>
<accession>A0A1I6FPJ6</accession>
<dbReference type="PANTHER" id="PTHR43547:SF2">
    <property type="entry name" value="HYBRID SIGNAL TRANSDUCTION HISTIDINE KINASE C"/>
    <property type="match status" value="1"/>
</dbReference>
<reference evidence="6 7" key="1">
    <citation type="submission" date="2016-10" db="EMBL/GenBank/DDBJ databases">
        <authorList>
            <person name="de Groot N.N."/>
        </authorList>
    </citation>
    <scope>NUCLEOTIDE SEQUENCE [LARGE SCALE GENOMIC DNA]</scope>
    <source>
        <strain evidence="6 7">DSM 21019</strain>
    </source>
</reference>
<dbReference type="SUPFAM" id="SSF55874">
    <property type="entry name" value="ATPase domain of HSP90 chaperone/DNA topoisomerase II/histidine kinase"/>
    <property type="match status" value="1"/>
</dbReference>
<sequence>MKKRVLFIALFAISLAGLAVVQYQYLRIGLNLAGVQFSRKVAAAGDDIRAGLYNRNQLTYLLAGMLEQDSTRFNTGLDHMGDASRFFLEDFLREKLVDNEIDADFSYALITRDSSYYLNPETQNKEESSRFVYPIVVEGYLPNTVGQRIILQLQFEDLNRYFLTQLNGLTLPTLLFLIGIFVAVIWGLRTYYWQERTITTTQEFINNLTHELRTPVFSIRLAAKILKEQEPEDQKHLTDKILEESSRLSTHIEKVLELGSLERGATPVVLKSMDIRPVLERVCGEFSSQVSLEDISFTWEIPSEPLPFEGSEFHLENALRNLLDNARKYGEGNPVTLRATVSGKELEIQVRDSGLGIPKTVQARIFKKYYRAPQGDVQGVRGYGLGLSYVKTVVQRHRGRIAVESTPGEGTVFSVHLRLSDHG</sequence>
<evidence type="ECO:0000256" key="2">
    <source>
        <dbReference type="ARBA" id="ARBA00012438"/>
    </source>
</evidence>
<dbReference type="SMART" id="SM00388">
    <property type="entry name" value="HisKA"/>
    <property type="match status" value="1"/>
</dbReference>
<organism evidence="6 7">
    <name type="scientific">Robiginitalea myxolifaciens</name>
    <dbReference type="NCBI Taxonomy" id="400055"/>
    <lineage>
        <taxon>Bacteria</taxon>
        <taxon>Pseudomonadati</taxon>
        <taxon>Bacteroidota</taxon>
        <taxon>Flavobacteriia</taxon>
        <taxon>Flavobacteriales</taxon>
        <taxon>Flavobacteriaceae</taxon>
        <taxon>Robiginitalea</taxon>
    </lineage>
</organism>
<dbReference type="EC" id="2.7.13.3" evidence="2"/>
<keyword evidence="6" id="KW-0418">Kinase</keyword>
<feature type="domain" description="Histidine kinase" evidence="5">
    <location>
        <begin position="207"/>
        <end position="421"/>
    </location>
</feature>